<gene>
    <name evidence="1" type="ORF">TCE0_060f19128</name>
</gene>
<comment type="caution">
    <text evidence="1">The sequence shown here is derived from an EMBL/GenBank/DDBJ whole genome shotgun (WGS) entry which is preliminary data.</text>
</comment>
<organism evidence="1 2">
    <name type="scientific">Talaromyces pinophilus</name>
    <name type="common">Penicillium pinophilum</name>
    <dbReference type="NCBI Taxonomy" id="128442"/>
    <lineage>
        <taxon>Eukaryota</taxon>
        <taxon>Fungi</taxon>
        <taxon>Dikarya</taxon>
        <taxon>Ascomycota</taxon>
        <taxon>Pezizomycotina</taxon>
        <taxon>Eurotiomycetes</taxon>
        <taxon>Eurotiomycetidae</taxon>
        <taxon>Eurotiales</taxon>
        <taxon>Trichocomaceae</taxon>
        <taxon>Talaromyces</taxon>
        <taxon>Talaromyces sect. Talaromyces</taxon>
    </lineage>
</organism>
<proteinExistence type="predicted"/>
<keyword evidence="2" id="KW-1185">Reference proteome</keyword>
<evidence type="ECO:0000313" key="1">
    <source>
        <dbReference type="EMBL" id="GAM43921.1"/>
    </source>
</evidence>
<reference evidence="2" key="1">
    <citation type="journal article" date="2015" name="Genome Announc.">
        <title>Draft genome sequence of Talaromyces cellulolyticus strain Y-94, a source of lignocellulosic biomass-degrading enzymes.</title>
        <authorList>
            <person name="Fujii T."/>
            <person name="Koike H."/>
            <person name="Sawayama S."/>
            <person name="Yano S."/>
            <person name="Inoue H."/>
        </authorList>
    </citation>
    <scope>NUCLEOTIDE SEQUENCE [LARGE SCALE GENOMIC DNA]</scope>
    <source>
        <strain evidence="2">Y-94</strain>
    </source>
</reference>
<evidence type="ECO:0000313" key="2">
    <source>
        <dbReference type="Proteomes" id="UP000053095"/>
    </source>
</evidence>
<dbReference type="EMBL" id="DF933856">
    <property type="protein sequence ID" value="GAM43921.1"/>
    <property type="molecule type" value="Genomic_DNA"/>
</dbReference>
<protein>
    <submittedName>
        <fullName evidence="1">Uncharacterized protein</fullName>
    </submittedName>
</protein>
<dbReference type="AlphaFoldDB" id="A0A6V8HTP9"/>
<accession>A0A6V8HTP9</accession>
<name>A0A6V8HTP9_TALPI</name>
<sequence>MLTIDFNIQALVICDPKGRVDGAFIAGKGPRTVACANCFNTVTDNGVPHYAAAATIANVELRFMARNGPVRVPCTPD</sequence>
<dbReference type="Proteomes" id="UP000053095">
    <property type="component" value="Unassembled WGS sequence"/>
</dbReference>